<evidence type="ECO:0000256" key="1">
    <source>
        <dbReference type="SAM" id="MobiDB-lite"/>
    </source>
</evidence>
<evidence type="ECO:0000313" key="4">
    <source>
        <dbReference type="Proteomes" id="UP000605846"/>
    </source>
</evidence>
<feature type="compositionally biased region" description="Low complexity" evidence="1">
    <location>
        <begin position="40"/>
        <end position="49"/>
    </location>
</feature>
<keyword evidence="2" id="KW-0812">Transmembrane</keyword>
<evidence type="ECO:0000313" key="3">
    <source>
        <dbReference type="EMBL" id="KAF7724158.1"/>
    </source>
</evidence>
<gene>
    <name evidence="3" type="ORF">EC973_001283</name>
</gene>
<feature type="compositionally biased region" description="Acidic residues" evidence="1">
    <location>
        <begin position="152"/>
        <end position="162"/>
    </location>
</feature>
<feature type="region of interest" description="Disordered" evidence="1">
    <location>
        <begin position="281"/>
        <end position="306"/>
    </location>
</feature>
<feature type="region of interest" description="Disordered" evidence="1">
    <location>
        <begin position="150"/>
        <end position="219"/>
    </location>
</feature>
<feature type="compositionally biased region" description="Pro residues" evidence="1">
    <location>
        <begin position="294"/>
        <end position="306"/>
    </location>
</feature>
<reference evidence="3" key="1">
    <citation type="submission" date="2020-01" db="EMBL/GenBank/DDBJ databases">
        <title>Genome Sequencing of Three Apophysomyces-Like Fungal Strains Confirms a Novel Fungal Genus in the Mucoromycota with divergent Burkholderia-like Endosymbiotic Bacteria.</title>
        <authorList>
            <person name="Stajich J.E."/>
            <person name="Macias A.M."/>
            <person name="Carter-House D."/>
            <person name="Lovett B."/>
            <person name="Kasson L.R."/>
            <person name="Berry K."/>
            <person name="Grigoriev I."/>
            <person name="Chang Y."/>
            <person name="Spatafora J."/>
            <person name="Kasson M.T."/>
        </authorList>
    </citation>
    <scope>NUCLEOTIDE SEQUENCE</scope>
    <source>
        <strain evidence="3">NRRL A-21654</strain>
    </source>
</reference>
<dbReference type="AlphaFoldDB" id="A0A8H7BQF6"/>
<sequence length="341" mass="37124">MPKPTPTMLQRRHEYDGNGNSYDHHDRTHDDPNKTERPHTSTTTTNENGRTIIVTTVIIASGPDPNKVYHDMGSGAKQQQQGTPIDDPNKSSEDSSLEEQLREDQAALRRMVTILSLVGGLGVVAIVATIVIFARMRIRKRKQAERDLEDLHAEEDADDHNDDNDTHEDATTNCASPRSIHEMTDHSTAQPQESGMAHGLRSMPIPSAPPAPTLSSVRSQLAVYEGPSQRRHIISMTSQTTPAPSAPTAKELDALEPEDELCNHLSVHGYAIGSGSNDPLPKTQCPHCDHSPIPDAPPPAYTPSAPPLYAIPIENVVLDSSLSSSSTSSSHLLPQRRHSQS</sequence>
<protein>
    <submittedName>
        <fullName evidence="3">Uncharacterized protein</fullName>
    </submittedName>
</protein>
<feature type="compositionally biased region" description="Low complexity" evidence="1">
    <location>
        <begin position="320"/>
        <end position="333"/>
    </location>
</feature>
<feature type="transmembrane region" description="Helical" evidence="2">
    <location>
        <begin position="111"/>
        <end position="134"/>
    </location>
</feature>
<dbReference type="Proteomes" id="UP000605846">
    <property type="component" value="Unassembled WGS sequence"/>
</dbReference>
<proteinExistence type="predicted"/>
<comment type="caution">
    <text evidence="3">The sequence shown here is derived from an EMBL/GenBank/DDBJ whole genome shotgun (WGS) entry which is preliminary data.</text>
</comment>
<evidence type="ECO:0000256" key="2">
    <source>
        <dbReference type="SAM" id="Phobius"/>
    </source>
</evidence>
<keyword evidence="2" id="KW-1133">Transmembrane helix</keyword>
<keyword evidence="4" id="KW-1185">Reference proteome</keyword>
<feature type="compositionally biased region" description="Basic and acidic residues" evidence="1">
    <location>
        <begin position="11"/>
        <end position="39"/>
    </location>
</feature>
<name>A0A8H7BQF6_9FUNG</name>
<feature type="region of interest" description="Disordered" evidence="1">
    <location>
        <begin position="63"/>
        <end position="101"/>
    </location>
</feature>
<dbReference type="EMBL" id="JABAYA010000128">
    <property type="protein sequence ID" value="KAF7724158.1"/>
    <property type="molecule type" value="Genomic_DNA"/>
</dbReference>
<organism evidence="3 4">
    <name type="scientific">Apophysomyces ossiformis</name>
    <dbReference type="NCBI Taxonomy" id="679940"/>
    <lineage>
        <taxon>Eukaryota</taxon>
        <taxon>Fungi</taxon>
        <taxon>Fungi incertae sedis</taxon>
        <taxon>Mucoromycota</taxon>
        <taxon>Mucoromycotina</taxon>
        <taxon>Mucoromycetes</taxon>
        <taxon>Mucorales</taxon>
        <taxon>Mucorineae</taxon>
        <taxon>Mucoraceae</taxon>
        <taxon>Apophysomyces</taxon>
    </lineage>
</organism>
<feature type="compositionally biased region" description="Basic and acidic residues" evidence="1">
    <location>
        <begin position="87"/>
        <end position="101"/>
    </location>
</feature>
<feature type="region of interest" description="Disordered" evidence="1">
    <location>
        <begin position="1"/>
        <end position="49"/>
    </location>
</feature>
<keyword evidence="2" id="KW-0472">Membrane</keyword>
<dbReference type="OrthoDB" id="10496757at2759"/>
<accession>A0A8H7BQF6</accession>
<feature type="region of interest" description="Disordered" evidence="1">
    <location>
        <begin position="320"/>
        <end position="341"/>
    </location>
</feature>